<keyword evidence="14" id="KW-1185">Reference proteome</keyword>
<evidence type="ECO:0000256" key="8">
    <source>
        <dbReference type="ARBA" id="ARBA00023114"/>
    </source>
</evidence>
<keyword evidence="4" id="KW-1134">Transmembrane beta strand</keyword>
<evidence type="ECO:0000256" key="6">
    <source>
        <dbReference type="ARBA" id="ARBA00022729"/>
    </source>
</evidence>
<evidence type="ECO:0000256" key="3">
    <source>
        <dbReference type="ARBA" id="ARBA00022448"/>
    </source>
</evidence>
<dbReference type="Gene3D" id="2.40.160.10">
    <property type="entry name" value="Porin"/>
    <property type="match status" value="1"/>
</dbReference>
<evidence type="ECO:0000313" key="14">
    <source>
        <dbReference type="Proteomes" id="UP001180825"/>
    </source>
</evidence>
<proteinExistence type="predicted"/>
<keyword evidence="5" id="KW-0812">Transmembrane</keyword>
<dbReference type="SUPFAM" id="SSF56935">
    <property type="entry name" value="Porins"/>
    <property type="match status" value="1"/>
</dbReference>
<dbReference type="EMBL" id="JAVDXV010000005">
    <property type="protein sequence ID" value="MDR7333645.1"/>
    <property type="molecule type" value="Genomic_DNA"/>
</dbReference>
<protein>
    <submittedName>
        <fullName evidence="13">Porin</fullName>
    </submittedName>
</protein>
<dbReference type="InterPro" id="IPR050298">
    <property type="entry name" value="Gram-neg_bact_OMP"/>
</dbReference>
<evidence type="ECO:0000256" key="5">
    <source>
        <dbReference type="ARBA" id="ARBA00022692"/>
    </source>
</evidence>
<feature type="domain" description="Porin" evidence="12">
    <location>
        <begin position="11"/>
        <end position="309"/>
    </location>
</feature>
<name>A0ABU2A8W3_9BURK</name>
<evidence type="ECO:0000256" key="7">
    <source>
        <dbReference type="ARBA" id="ARBA00023065"/>
    </source>
</evidence>
<feature type="chain" id="PRO_5046195879" evidence="11">
    <location>
        <begin position="24"/>
        <end position="343"/>
    </location>
</feature>
<dbReference type="PANTHER" id="PTHR34501:SF9">
    <property type="entry name" value="MAJOR OUTER MEMBRANE PROTEIN P.IA"/>
    <property type="match status" value="1"/>
</dbReference>
<feature type="signal peptide" evidence="11">
    <location>
        <begin position="1"/>
        <end position="23"/>
    </location>
</feature>
<comment type="subunit">
    <text evidence="2">Homotrimer.</text>
</comment>
<dbReference type="InterPro" id="IPR002299">
    <property type="entry name" value="Porin_Neis"/>
</dbReference>
<keyword evidence="9" id="KW-0472">Membrane</keyword>
<organism evidence="13 14">
    <name type="scientific">Roseateles asaccharophilus</name>
    <dbReference type="NCBI Taxonomy" id="582607"/>
    <lineage>
        <taxon>Bacteria</taxon>
        <taxon>Pseudomonadati</taxon>
        <taxon>Pseudomonadota</taxon>
        <taxon>Betaproteobacteria</taxon>
        <taxon>Burkholderiales</taxon>
        <taxon>Sphaerotilaceae</taxon>
        <taxon>Roseateles</taxon>
    </lineage>
</organism>
<dbReference type="InterPro" id="IPR023614">
    <property type="entry name" value="Porin_dom_sf"/>
</dbReference>
<dbReference type="PRINTS" id="PR00184">
    <property type="entry name" value="NEISSPPORIN"/>
</dbReference>
<keyword evidence="7" id="KW-0406">Ion transport</keyword>
<accession>A0ABU2A8W3</accession>
<reference evidence="13 14" key="1">
    <citation type="submission" date="2023-07" db="EMBL/GenBank/DDBJ databases">
        <title>Sorghum-associated microbial communities from plants grown in Nebraska, USA.</title>
        <authorList>
            <person name="Schachtman D."/>
        </authorList>
    </citation>
    <scope>NUCLEOTIDE SEQUENCE [LARGE SCALE GENOMIC DNA]</scope>
    <source>
        <strain evidence="13 14">BE316</strain>
    </source>
</reference>
<sequence length="343" mass="34957">MKNRLKTLALTAALFAAAVPAVAQTATTNVTLYGLLDVYVQHGKGTATGWALQSGGQSGSRLGVRGSEDLGGGLSAVFTLENGIAADTGTVTQGGVFWGRQAFLGLSSKEWGALTAGRQYSPHFFASVANDIFGTGVGGGFASFVTTTVFRVDNSVTYELPKIAGVLGGSVMQSAGEGGAAGTKATSAHLRYASGPAGLSLAYLQRNTVEKQKLLSLAGSYDFKVVKLVAGWQDVKNLTGALGAADDRREVWLQAAIPVSASGTVQLGAAQAKASGATGKDAKQWTAGYSHALSKRTNLYAIYTQVDNGTATNYTTGGATGAGPAVTAGVDATALTFGVRHSF</sequence>
<comment type="subcellular location">
    <subcellularLocation>
        <location evidence="1">Cell outer membrane</location>
        <topology evidence="1">Multi-pass membrane protein</topology>
    </subcellularLocation>
</comment>
<dbReference type="Proteomes" id="UP001180825">
    <property type="component" value="Unassembled WGS sequence"/>
</dbReference>
<evidence type="ECO:0000256" key="1">
    <source>
        <dbReference type="ARBA" id="ARBA00004571"/>
    </source>
</evidence>
<keyword evidence="8" id="KW-0626">Porin</keyword>
<evidence type="ECO:0000256" key="9">
    <source>
        <dbReference type="ARBA" id="ARBA00023136"/>
    </source>
</evidence>
<evidence type="ECO:0000256" key="10">
    <source>
        <dbReference type="ARBA" id="ARBA00023237"/>
    </source>
</evidence>
<evidence type="ECO:0000259" key="12">
    <source>
        <dbReference type="Pfam" id="PF13609"/>
    </source>
</evidence>
<evidence type="ECO:0000256" key="11">
    <source>
        <dbReference type="SAM" id="SignalP"/>
    </source>
</evidence>
<evidence type="ECO:0000256" key="2">
    <source>
        <dbReference type="ARBA" id="ARBA00011233"/>
    </source>
</evidence>
<dbReference type="Pfam" id="PF13609">
    <property type="entry name" value="Porin_4"/>
    <property type="match status" value="1"/>
</dbReference>
<dbReference type="RefSeq" id="WP_310329545.1">
    <property type="nucleotide sequence ID" value="NZ_JAVDXV010000005.1"/>
</dbReference>
<dbReference type="CDD" id="cd00342">
    <property type="entry name" value="gram_neg_porins"/>
    <property type="match status" value="1"/>
</dbReference>
<keyword evidence="3" id="KW-0813">Transport</keyword>
<keyword evidence="6 11" id="KW-0732">Signal</keyword>
<gene>
    <name evidence="13" type="ORF">J2X21_002787</name>
</gene>
<keyword evidence="10" id="KW-0998">Cell outer membrane</keyword>
<dbReference type="PANTHER" id="PTHR34501">
    <property type="entry name" value="PROTEIN YDDL-RELATED"/>
    <property type="match status" value="1"/>
</dbReference>
<evidence type="ECO:0000313" key="13">
    <source>
        <dbReference type="EMBL" id="MDR7333645.1"/>
    </source>
</evidence>
<comment type="caution">
    <text evidence="13">The sequence shown here is derived from an EMBL/GenBank/DDBJ whole genome shotgun (WGS) entry which is preliminary data.</text>
</comment>
<evidence type="ECO:0000256" key="4">
    <source>
        <dbReference type="ARBA" id="ARBA00022452"/>
    </source>
</evidence>
<dbReference type="InterPro" id="IPR033900">
    <property type="entry name" value="Gram_neg_porin_domain"/>
</dbReference>